<comment type="caution">
    <text evidence="2">The sequence shown here is derived from an EMBL/GenBank/DDBJ whole genome shotgun (WGS) entry which is preliminary data.</text>
</comment>
<dbReference type="InterPro" id="IPR050515">
    <property type="entry name" value="Beta-lactam/transpept"/>
</dbReference>
<dbReference type="Pfam" id="PF00905">
    <property type="entry name" value="Transpeptidase"/>
    <property type="match status" value="1"/>
</dbReference>
<accession>X1TRU6</accession>
<dbReference type="GO" id="GO:0071555">
    <property type="term" value="P:cell wall organization"/>
    <property type="evidence" value="ECO:0007669"/>
    <property type="project" value="TreeGrafter"/>
</dbReference>
<dbReference type="InterPro" id="IPR012338">
    <property type="entry name" value="Beta-lactam/transpept-like"/>
</dbReference>
<sequence length="284" mass="32283">MEVDASGRRLRVLYQKAAEPGFNIYLTIDKDLQMLAEHSLENRAGAIVAMNPMTGEVLTMASRPSFNPNDFATGMDEKGWKRLVSNLRFPLQNRVISGQYPPGSLFKIAVAIAGLEEGVIDPYEKISCRGSYSFRGRAYRDWKEEGHGYVGLHRALVESCDVYFYKMGQKIGIDTIARYAKSLGFGSKTNLQLGDEKEGLIPNRAWKLRRWHVPWQEGETLSVAVGQSFALVTPIQMVRFVSALFNGGVLFKPQVTKWIEKENKERIFKFKPNSLRRWSIKKKI</sequence>
<feature type="non-terminal residue" evidence="2">
    <location>
        <position position="284"/>
    </location>
</feature>
<dbReference type="SUPFAM" id="SSF56601">
    <property type="entry name" value="beta-lactamase/transpeptidase-like"/>
    <property type="match status" value="1"/>
</dbReference>
<evidence type="ECO:0000313" key="2">
    <source>
        <dbReference type="EMBL" id="GAI90295.1"/>
    </source>
</evidence>
<dbReference type="GO" id="GO:0008658">
    <property type="term" value="F:penicillin binding"/>
    <property type="evidence" value="ECO:0007669"/>
    <property type="project" value="InterPro"/>
</dbReference>
<dbReference type="EMBL" id="BARW01016368">
    <property type="protein sequence ID" value="GAI90295.1"/>
    <property type="molecule type" value="Genomic_DNA"/>
</dbReference>
<gene>
    <name evidence="2" type="ORF">S12H4_28526</name>
</gene>
<proteinExistence type="predicted"/>
<dbReference type="GO" id="GO:0071972">
    <property type="term" value="F:peptidoglycan L,D-transpeptidase activity"/>
    <property type="evidence" value="ECO:0007669"/>
    <property type="project" value="TreeGrafter"/>
</dbReference>
<dbReference type="PANTHER" id="PTHR30627:SF2">
    <property type="entry name" value="PEPTIDOGLYCAN D,D-TRANSPEPTIDASE MRDA"/>
    <property type="match status" value="1"/>
</dbReference>
<feature type="domain" description="Penicillin-binding protein transpeptidase" evidence="1">
    <location>
        <begin position="45"/>
        <end position="283"/>
    </location>
</feature>
<dbReference type="GO" id="GO:0005886">
    <property type="term" value="C:plasma membrane"/>
    <property type="evidence" value="ECO:0007669"/>
    <property type="project" value="TreeGrafter"/>
</dbReference>
<dbReference type="Gene3D" id="3.40.710.10">
    <property type="entry name" value="DD-peptidase/beta-lactamase superfamily"/>
    <property type="match status" value="1"/>
</dbReference>
<protein>
    <recommendedName>
        <fullName evidence="1">Penicillin-binding protein transpeptidase domain-containing protein</fullName>
    </recommendedName>
</protein>
<evidence type="ECO:0000259" key="1">
    <source>
        <dbReference type="Pfam" id="PF00905"/>
    </source>
</evidence>
<dbReference type="PANTHER" id="PTHR30627">
    <property type="entry name" value="PEPTIDOGLYCAN D,D-TRANSPEPTIDASE"/>
    <property type="match status" value="1"/>
</dbReference>
<reference evidence="2" key="1">
    <citation type="journal article" date="2014" name="Front. Microbiol.">
        <title>High frequency of phylogenetically diverse reductive dehalogenase-homologous genes in deep subseafloor sedimentary metagenomes.</title>
        <authorList>
            <person name="Kawai M."/>
            <person name="Futagami T."/>
            <person name="Toyoda A."/>
            <person name="Takaki Y."/>
            <person name="Nishi S."/>
            <person name="Hori S."/>
            <person name="Arai W."/>
            <person name="Tsubouchi T."/>
            <person name="Morono Y."/>
            <person name="Uchiyama I."/>
            <person name="Ito T."/>
            <person name="Fujiyama A."/>
            <person name="Inagaki F."/>
            <person name="Takami H."/>
        </authorList>
    </citation>
    <scope>NUCLEOTIDE SEQUENCE</scope>
    <source>
        <strain evidence="2">Expedition CK06-06</strain>
    </source>
</reference>
<dbReference type="AlphaFoldDB" id="X1TRU6"/>
<organism evidence="2">
    <name type="scientific">marine sediment metagenome</name>
    <dbReference type="NCBI Taxonomy" id="412755"/>
    <lineage>
        <taxon>unclassified sequences</taxon>
        <taxon>metagenomes</taxon>
        <taxon>ecological metagenomes</taxon>
    </lineage>
</organism>
<name>X1TRU6_9ZZZZ</name>
<dbReference type="InterPro" id="IPR001460">
    <property type="entry name" value="PCN-bd_Tpept"/>
</dbReference>